<accession>A0A918LP49</accession>
<organism evidence="2 3">
    <name type="scientific">Streptomyces phaeofaciens</name>
    <dbReference type="NCBI Taxonomy" id="68254"/>
    <lineage>
        <taxon>Bacteria</taxon>
        <taxon>Bacillati</taxon>
        <taxon>Actinomycetota</taxon>
        <taxon>Actinomycetes</taxon>
        <taxon>Kitasatosporales</taxon>
        <taxon>Streptomycetaceae</taxon>
        <taxon>Streptomyces</taxon>
    </lineage>
</organism>
<keyword evidence="3" id="KW-1185">Reference proteome</keyword>
<keyword evidence="1" id="KW-0732">Signal</keyword>
<evidence type="ECO:0000313" key="2">
    <source>
        <dbReference type="EMBL" id="GGT29210.1"/>
    </source>
</evidence>
<evidence type="ECO:0000313" key="3">
    <source>
        <dbReference type="Proteomes" id="UP000646776"/>
    </source>
</evidence>
<proteinExistence type="predicted"/>
<dbReference type="RefSeq" id="WP_189706271.1">
    <property type="nucleotide sequence ID" value="NZ_BMSA01000001.1"/>
</dbReference>
<dbReference type="Proteomes" id="UP000646776">
    <property type="component" value="Unassembled WGS sequence"/>
</dbReference>
<evidence type="ECO:0000256" key="1">
    <source>
        <dbReference type="SAM" id="SignalP"/>
    </source>
</evidence>
<dbReference type="EMBL" id="BMSA01000001">
    <property type="protein sequence ID" value="GGT29210.1"/>
    <property type="molecule type" value="Genomic_DNA"/>
</dbReference>
<feature type="chain" id="PRO_5038929849" evidence="1">
    <location>
        <begin position="24"/>
        <end position="179"/>
    </location>
</feature>
<name>A0A918LP49_9ACTN</name>
<comment type="caution">
    <text evidence="2">The sequence shown here is derived from an EMBL/GenBank/DDBJ whole genome shotgun (WGS) entry which is preliminary data.</text>
</comment>
<keyword evidence="2" id="KW-0449">Lipoprotein</keyword>
<feature type="signal peptide" evidence="1">
    <location>
        <begin position="1"/>
        <end position="23"/>
    </location>
</feature>
<protein>
    <submittedName>
        <fullName evidence="2">Lipoprotein</fullName>
    </submittedName>
</protein>
<reference evidence="2" key="1">
    <citation type="journal article" date="2014" name="Int. J. Syst. Evol. Microbiol.">
        <title>Complete genome sequence of Corynebacterium casei LMG S-19264T (=DSM 44701T), isolated from a smear-ripened cheese.</title>
        <authorList>
            <consortium name="US DOE Joint Genome Institute (JGI-PGF)"/>
            <person name="Walter F."/>
            <person name="Albersmeier A."/>
            <person name="Kalinowski J."/>
            <person name="Ruckert C."/>
        </authorList>
    </citation>
    <scope>NUCLEOTIDE SEQUENCE</scope>
    <source>
        <strain evidence="2">JCM 4125</strain>
    </source>
</reference>
<reference evidence="2" key="2">
    <citation type="submission" date="2020-09" db="EMBL/GenBank/DDBJ databases">
        <authorList>
            <person name="Sun Q."/>
            <person name="Ohkuma M."/>
        </authorList>
    </citation>
    <scope>NUCLEOTIDE SEQUENCE</scope>
    <source>
        <strain evidence="2">JCM 4125</strain>
    </source>
</reference>
<gene>
    <name evidence="2" type="ORF">GCM10010226_01270</name>
</gene>
<sequence>MHAIRVASAALLGVGALALSAPAAVAVRGDDHYVMSTGYSVVPSTVAAGGQVTLRVDREVTGCRGSVTVSSGVFDTLTIPRGSSSAVTEVDWDAKPGASYRVTFGCGGLSAVKELTIAAGRPDAPTPAPYPQYHGVHAGEGGSIAGFDVRQIGLGAALIAGAVGAAYRFSRRSTGEEGG</sequence>
<dbReference type="AlphaFoldDB" id="A0A918LP49"/>